<dbReference type="Proteomes" id="UP000655208">
    <property type="component" value="Unassembled WGS sequence"/>
</dbReference>
<evidence type="ECO:0000313" key="2">
    <source>
        <dbReference type="Proteomes" id="UP000655208"/>
    </source>
</evidence>
<sequence>MTVAVGLVCRDGVLVASDSMATDSQQVAMRSVKVRCVAGYPIIWTGAGSVYTLEEVAAELQTLEASSGSGGQPVKSFTEPNLSAVRAKLQGLIHKGMKRAYGTALTTNPNAQGQNQILPGFGANLLVLGYSASVPWFLEFDQTGVVNWHTEHSFYATGSGGSFATVALSLMRHHVTSDLSLEQGMLLAYRTIDTTIEVSTFGVGPPVQMAICDAGGARVLSSDEVEQVRIGVDRWKELERETLLIGQDDGTPDSVSNDLPELDA</sequence>
<name>A0A917T182_9ACTN</name>
<proteinExistence type="predicted"/>
<reference evidence="1" key="2">
    <citation type="submission" date="2020-09" db="EMBL/GenBank/DDBJ databases">
        <authorList>
            <person name="Sun Q."/>
            <person name="Zhou Y."/>
        </authorList>
    </citation>
    <scope>NUCLEOTIDE SEQUENCE</scope>
    <source>
        <strain evidence="1">CGMCC 4.7308</strain>
    </source>
</reference>
<dbReference type="AlphaFoldDB" id="A0A917T182"/>
<protein>
    <recommendedName>
        <fullName evidence="3">Proteasome subunit beta</fullName>
    </recommendedName>
</protein>
<gene>
    <name evidence="1" type="ORF">GCM10011594_26130</name>
</gene>
<evidence type="ECO:0000313" key="1">
    <source>
        <dbReference type="EMBL" id="GGM04651.1"/>
    </source>
</evidence>
<organism evidence="1 2">
    <name type="scientific">Nakamurella endophytica</name>
    <dbReference type="NCBI Taxonomy" id="1748367"/>
    <lineage>
        <taxon>Bacteria</taxon>
        <taxon>Bacillati</taxon>
        <taxon>Actinomycetota</taxon>
        <taxon>Actinomycetes</taxon>
        <taxon>Nakamurellales</taxon>
        <taxon>Nakamurellaceae</taxon>
        <taxon>Nakamurella</taxon>
    </lineage>
</organism>
<dbReference type="InterPro" id="IPR029055">
    <property type="entry name" value="Ntn_hydrolases_N"/>
</dbReference>
<dbReference type="SUPFAM" id="SSF56235">
    <property type="entry name" value="N-terminal nucleophile aminohydrolases (Ntn hydrolases)"/>
    <property type="match status" value="1"/>
</dbReference>
<dbReference type="EMBL" id="BMNA01000004">
    <property type="protein sequence ID" value="GGM04651.1"/>
    <property type="molecule type" value="Genomic_DNA"/>
</dbReference>
<dbReference type="Gene3D" id="3.60.20.10">
    <property type="entry name" value="Glutamine Phosphoribosylpyrophosphate, subunit 1, domain 1"/>
    <property type="match status" value="1"/>
</dbReference>
<evidence type="ECO:0008006" key="3">
    <source>
        <dbReference type="Google" id="ProtNLM"/>
    </source>
</evidence>
<keyword evidence="2" id="KW-1185">Reference proteome</keyword>
<reference evidence="1" key="1">
    <citation type="journal article" date="2014" name="Int. J. Syst. Evol. Microbiol.">
        <title>Complete genome sequence of Corynebacterium casei LMG S-19264T (=DSM 44701T), isolated from a smear-ripened cheese.</title>
        <authorList>
            <consortium name="US DOE Joint Genome Institute (JGI-PGF)"/>
            <person name="Walter F."/>
            <person name="Albersmeier A."/>
            <person name="Kalinowski J."/>
            <person name="Ruckert C."/>
        </authorList>
    </citation>
    <scope>NUCLEOTIDE SEQUENCE</scope>
    <source>
        <strain evidence="1">CGMCC 4.7308</strain>
    </source>
</reference>
<comment type="caution">
    <text evidence="1">The sequence shown here is derived from an EMBL/GenBank/DDBJ whole genome shotgun (WGS) entry which is preliminary data.</text>
</comment>
<dbReference type="RefSeq" id="WP_188942040.1">
    <property type="nucleotide sequence ID" value="NZ_BMNA01000004.1"/>
</dbReference>
<accession>A0A917T182</accession>